<dbReference type="SUPFAM" id="SSF82784">
    <property type="entry name" value="OsmC-like"/>
    <property type="match status" value="1"/>
</dbReference>
<comment type="caution">
    <text evidence="1">The sequence shown here is derived from an EMBL/GenBank/DDBJ whole genome shotgun (WGS) entry which is preliminary data.</text>
</comment>
<accession>A0A7C5SWC1</accession>
<dbReference type="Gene3D" id="3.30.300.20">
    <property type="match status" value="1"/>
</dbReference>
<dbReference type="InterPro" id="IPR015946">
    <property type="entry name" value="KH_dom-like_a/b"/>
</dbReference>
<gene>
    <name evidence="1" type="ORF">ENN04_02055</name>
</gene>
<dbReference type="PANTHER" id="PTHR34352">
    <property type="entry name" value="PROTEIN YHFA"/>
    <property type="match status" value="1"/>
</dbReference>
<sequence length="139" mass="15922">MEEKRVSLKLSEKEHTYTASTSYGELPVGEKGYRPVELVLVALAGCMGVDLSHILSKKRQKVQDINIKVVGRRRDKHPRVYEDIELEVEVYGEDINPKAVEDTVKLSVEKYCSVYAMLRNSVNIRVRWKVLGKTDSEQK</sequence>
<reference evidence="1" key="1">
    <citation type="journal article" date="2020" name="mSystems">
        <title>Genome- and Community-Level Interaction Insights into Carbon Utilization and Element Cycling Functions of Hydrothermarchaeota in Hydrothermal Sediment.</title>
        <authorList>
            <person name="Zhou Z."/>
            <person name="Liu Y."/>
            <person name="Xu W."/>
            <person name="Pan J."/>
            <person name="Luo Z.H."/>
            <person name="Li M."/>
        </authorList>
    </citation>
    <scope>NUCLEOTIDE SEQUENCE [LARGE SCALE GENOMIC DNA]</scope>
    <source>
        <strain evidence="1">SpSt-114</strain>
    </source>
</reference>
<dbReference type="AlphaFoldDB" id="A0A7C5SWC1"/>
<evidence type="ECO:0000313" key="1">
    <source>
        <dbReference type="EMBL" id="HHO73403.1"/>
    </source>
</evidence>
<protein>
    <submittedName>
        <fullName evidence="1">OsmC family peroxiredoxin</fullName>
    </submittedName>
</protein>
<dbReference type="EMBL" id="DSAC01000024">
    <property type="protein sequence ID" value="HHO73403.1"/>
    <property type="molecule type" value="Genomic_DNA"/>
</dbReference>
<name>A0A7C5SWC1_9AQUI</name>
<organism evidence="1">
    <name type="scientific">Thermocrinis ruber</name>
    <dbReference type="NCBI Taxonomy" id="75906"/>
    <lineage>
        <taxon>Bacteria</taxon>
        <taxon>Pseudomonadati</taxon>
        <taxon>Aquificota</taxon>
        <taxon>Aquificia</taxon>
        <taxon>Aquificales</taxon>
        <taxon>Aquificaceae</taxon>
        <taxon>Thermocrinis</taxon>
    </lineage>
</organism>
<proteinExistence type="predicted"/>
<dbReference type="InterPro" id="IPR036102">
    <property type="entry name" value="OsmC/Ohrsf"/>
</dbReference>
<dbReference type="PANTHER" id="PTHR34352:SF1">
    <property type="entry name" value="PROTEIN YHFA"/>
    <property type="match status" value="1"/>
</dbReference>
<dbReference type="InterPro" id="IPR003718">
    <property type="entry name" value="OsmC/Ohr_fam"/>
</dbReference>
<dbReference type="Pfam" id="PF02566">
    <property type="entry name" value="OsmC"/>
    <property type="match status" value="1"/>
</dbReference>